<feature type="region of interest" description="Disordered" evidence="1">
    <location>
        <begin position="203"/>
        <end position="239"/>
    </location>
</feature>
<accession>A0ABD3GQN3</accession>
<evidence type="ECO:0000256" key="1">
    <source>
        <dbReference type="SAM" id="MobiDB-lite"/>
    </source>
</evidence>
<keyword evidence="4" id="KW-1185">Reference proteome</keyword>
<protein>
    <recommendedName>
        <fullName evidence="2">DUF659 domain-containing protein</fullName>
    </recommendedName>
</protein>
<dbReference type="InterPro" id="IPR012337">
    <property type="entry name" value="RNaseH-like_sf"/>
</dbReference>
<dbReference type="PANTHER" id="PTHR32166">
    <property type="entry name" value="OSJNBA0013A04.12 PROTEIN"/>
    <property type="match status" value="1"/>
</dbReference>
<dbReference type="InterPro" id="IPR007021">
    <property type="entry name" value="DUF659"/>
</dbReference>
<organism evidence="3 4">
    <name type="scientific">Riccia sorocarpa</name>
    <dbReference type="NCBI Taxonomy" id="122646"/>
    <lineage>
        <taxon>Eukaryota</taxon>
        <taxon>Viridiplantae</taxon>
        <taxon>Streptophyta</taxon>
        <taxon>Embryophyta</taxon>
        <taxon>Marchantiophyta</taxon>
        <taxon>Marchantiopsida</taxon>
        <taxon>Marchantiidae</taxon>
        <taxon>Marchantiales</taxon>
        <taxon>Ricciaceae</taxon>
        <taxon>Riccia</taxon>
    </lineage>
</organism>
<evidence type="ECO:0000259" key="2">
    <source>
        <dbReference type="Pfam" id="PF04937"/>
    </source>
</evidence>
<dbReference type="EMBL" id="JBJQOH010000007">
    <property type="protein sequence ID" value="KAL3681540.1"/>
    <property type="molecule type" value="Genomic_DNA"/>
</dbReference>
<name>A0ABD3GQN3_9MARC</name>
<evidence type="ECO:0000313" key="3">
    <source>
        <dbReference type="EMBL" id="KAL3681540.1"/>
    </source>
</evidence>
<dbReference type="PANTHER" id="PTHR32166:SF123">
    <property type="entry name" value="BED-TYPE DOMAIN-CONTAINING PROTEIN"/>
    <property type="match status" value="1"/>
</dbReference>
<feature type="compositionally biased region" description="Low complexity" evidence="1">
    <location>
        <begin position="216"/>
        <end position="229"/>
    </location>
</feature>
<dbReference type="Pfam" id="PF04937">
    <property type="entry name" value="DUF659"/>
    <property type="match status" value="1"/>
</dbReference>
<feature type="region of interest" description="Disordered" evidence="1">
    <location>
        <begin position="1"/>
        <end position="57"/>
    </location>
</feature>
<proteinExistence type="predicted"/>
<feature type="domain" description="DUF659" evidence="2">
    <location>
        <begin position="254"/>
        <end position="372"/>
    </location>
</feature>
<evidence type="ECO:0000313" key="4">
    <source>
        <dbReference type="Proteomes" id="UP001633002"/>
    </source>
</evidence>
<feature type="compositionally biased region" description="Polar residues" evidence="1">
    <location>
        <begin position="203"/>
        <end position="215"/>
    </location>
</feature>
<dbReference type="SUPFAM" id="SSF53098">
    <property type="entry name" value="Ribonuclease H-like"/>
    <property type="match status" value="1"/>
</dbReference>
<feature type="region of interest" description="Disordered" evidence="1">
    <location>
        <begin position="156"/>
        <end position="175"/>
    </location>
</feature>
<comment type="caution">
    <text evidence="3">The sequence shown here is derived from an EMBL/GenBank/DDBJ whole genome shotgun (WGS) entry which is preliminary data.</text>
</comment>
<gene>
    <name evidence="3" type="ORF">R1sor_024496</name>
</gene>
<dbReference type="AlphaFoldDB" id="A0ABD3GQN3"/>
<reference evidence="3 4" key="1">
    <citation type="submission" date="2024-09" db="EMBL/GenBank/DDBJ databases">
        <title>Chromosome-scale assembly of Riccia sorocarpa.</title>
        <authorList>
            <person name="Paukszto L."/>
        </authorList>
    </citation>
    <scope>NUCLEOTIDE SEQUENCE [LARGE SCALE GENOMIC DNA]</scope>
    <source>
        <strain evidence="3">LP-2024</strain>
        <tissue evidence="3">Aerial parts of the thallus</tissue>
    </source>
</reference>
<sequence length="502" mass="57177">MDGEDGNDIDRGQDLGDVGQRQGHGRPHLKGDPRQSLLPFQGVGEPPRRRNFKKMGVPEPRSDLSIKVWEQYELFKGFKGNSKGVWSKCKWCENVYGTNITRLTQHFTSEFAPKNKALMELPPYKKEGSNKHIRGCNSIPDKVKLEIRELDAKQRQRNIPLAADDTGQSSRDPLDEKEEIAQALWESRKRESGSDHVESILDPSQQVKSQHSTKNSPSSVATASTPSLSNPGMINPHTVKEDTDKKMWNHPLWKNATISCDGWTNANGRPQVNILFINRYGEKVHRHVDRSNATKSADWIANHIIEDIQQVGPTNVLQFVADNAACNILAGKLVRKRFPHVVFGGCVAHGIDLLFEDIGKLPWVKDVVQECRAMVSFIKNHHIPHTMFLDHFSNGAALLKPNITRFAMNVIMLDQAWYLAECLRQMVVSERWRAWTSHPQRDSGTRIAAEEIRERILDDRFWNKVHDIVLMMEPMFKLLRQLILTKTSWIEYSGNHGSAKIL</sequence>
<dbReference type="Proteomes" id="UP001633002">
    <property type="component" value="Unassembled WGS sequence"/>
</dbReference>